<dbReference type="InterPro" id="IPR002699">
    <property type="entry name" value="V_ATPase_D"/>
</dbReference>
<dbReference type="Gene3D" id="1.10.287.3240">
    <property type="match status" value="1"/>
</dbReference>
<keyword evidence="2" id="KW-0813">Transport</keyword>
<evidence type="ECO:0000313" key="4">
    <source>
        <dbReference type="EMBL" id="GAH84572.1"/>
    </source>
</evidence>
<dbReference type="PANTHER" id="PTHR11671">
    <property type="entry name" value="V-TYPE ATP SYNTHASE SUBUNIT D"/>
    <property type="match status" value="1"/>
</dbReference>
<evidence type="ECO:0008006" key="5">
    <source>
        <dbReference type="Google" id="ProtNLM"/>
    </source>
</evidence>
<evidence type="ECO:0000256" key="3">
    <source>
        <dbReference type="ARBA" id="ARBA00023065"/>
    </source>
</evidence>
<name>X1IS83_9ZZZZ</name>
<comment type="caution">
    <text evidence="4">The sequence shown here is derived from an EMBL/GenBank/DDBJ whole genome shotgun (WGS) entry which is preliminary data.</text>
</comment>
<dbReference type="EMBL" id="BARU01038427">
    <property type="protein sequence ID" value="GAH84572.1"/>
    <property type="molecule type" value="Genomic_DNA"/>
</dbReference>
<dbReference type="Pfam" id="PF01813">
    <property type="entry name" value="ATP-synt_D"/>
    <property type="match status" value="1"/>
</dbReference>
<dbReference type="AlphaFoldDB" id="X1IS83"/>
<feature type="non-terminal residue" evidence="4">
    <location>
        <position position="181"/>
    </location>
</feature>
<sequence length="181" mass="21574">MSLQKRLTFAVKGENFLKFKLEQIIFEIKKNWDNYLKQREIFLKLYKETMIKLNQTYKEMGKREFNSISKLSKIQYNPTISINYIKKIGTLVPIIDYELIREESLPAYSFENTSHYLDDLIILLIKFFESLIIFSQSEDLLLKLSLTFKKINRRINGLKNVIIPELQIDIKKIKAVLEEIE</sequence>
<dbReference type="GO" id="GO:0046961">
    <property type="term" value="F:proton-transporting ATPase activity, rotational mechanism"/>
    <property type="evidence" value="ECO:0007669"/>
    <property type="project" value="InterPro"/>
</dbReference>
<evidence type="ECO:0000256" key="2">
    <source>
        <dbReference type="ARBA" id="ARBA00022448"/>
    </source>
</evidence>
<proteinExistence type="inferred from homology"/>
<evidence type="ECO:0000256" key="1">
    <source>
        <dbReference type="ARBA" id="ARBA00005850"/>
    </source>
</evidence>
<protein>
    <recommendedName>
        <fullName evidence="5">V-type ATP synthase subunit D</fullName>
    </recommendedName>
</protein>
<reference evidence="4" key="1">
    <citation type="journal article" date="2014" name="Front. Microbiol.">
        <title>High frequency of phylogenetically diverse reductive dehalogenase-homologous genes in deep subseafloor sedimentary metagenomes.</title>
        <authorList>
            <person name="Kawai M."/>
            <person name="Futagami T."/>
            <person name="Toyoda A."/>
            <person name="Takaki Y."/>
            <person name="Nishi S."/>
            <person name="Hori S."/>
            <person name="Arai W."/>
            <person name="Tsubouchi T."/>
            <person name="Morono Y."/>
            <person name="Uchiyama I."/>
            <person name="Ito T."/>
            <person name="Fujiyama A."/>
            <person name="Inagaki F."/>
            <person name="Takami H."/>
        </authorList>
    </citation>
    <scope>NUCLEOTIDE SEQUENCE</scope>
    <source>
        <strain evidence="4">Expedition CK06-06</strain>
    </source>
</reference>
<comment type="similarity">
    <text evidence="1">Belongs to the V-ATPase D subunit family.</text>
</comment>
<keyword evidence="3" id="KW-0406">Ion transport</keyword>
<gene>
    <name evidence="4" type="ORF">S03H2_59741</name>
</gene>
<organism evidence="4">
    <name type="scientific">marine sediment metagenome</name>
    <dbReference type="NCBI Taxonomy" id="412755"/>
    <lineage>
        <taxon>unclassified sequences</taxon>
        <taxon>metagenomes</taxon>
        <taxon>ecological metagenomes</taxon>
    </lineage>
</organism>
<accession>X1IS83</accession>